<feature type="short sequence motif" description="DGA/G" evidence="5">
    <location>
        <begin position="516"/>
        <end position="518"/>
    </location>
</feature>
<feature type="active site" description="Nucleophile" evidence="5">
    <location>
        <position position="398"/>
    </location>
</feature>
<name>A0ABT0U3X7_9BACT</name>
<dbReference type="Pfam" id="PF01734">
    <property type="entry name" value="Patatin"/>
    <property type="match status" value="1"/>
</dbReference>
<dbReference type="Gene3D" id="3.40.1090.10">
    <property type="entry name" value="Cytosolic phospholipase A2 catalytic domain"/>
    <property type="match status" value="1"/>
</dbReference>
<evidence type="ECO:0000256" key="2">
    <source>
        <dbReference type="ARBA" id="ARBA00022801"/>
    </source>
</evidence>
<evidence type="ECO:0000256" key="3">
    <source>
        <dbReference type="ARBA" id="ARBA00022963"/>
    </source>
</evidence>
<dbReference type="InterPro" id="IPR018488">
    <property type="entry name" value="cNMP-bd_CS"/>
</dbReference>
<keyword evidence="4 5" id="KW-0443">Lipid metabolism</keyword>
<dbReference type="Proteomes" id="UP001202961">
    <property type="component" value="Unassembled WGS sequence"/>
</dbReference>
<dbReference type="RefSeq" id="WP_250929190.1">
    <property type="nucleotide sequence ID" value="NZ_JAMQBK010000032.1"/>
</dbReference>
<evidence type="ECO:0000256" key="5">
    <source>
        <dbReference type="PROSITE-ProRule" id="PRU01161"/>
    </source>
</evidence>
<evidence type="ECO:0000256" key="1">
    <source>
        <dbReference type="ARBA" id="ARBA00006636"/>
    </source>
</evidence>
<accession>A0ABT0U3X7</accession>
<dbReference type="PROSITE" id="PS50042">
    <property type="entry name" value="CNMP_BINDING_3"/>
    <property type="match status" value="1"/>
</dbReference>
<evidence type="ECO:0000259" key="7">
    <source>
        <dbReference type="PROSITE" id="PS51635"/>
    </source>
</evidence>
<dbReference type="CDD" id="cd00038">
    <property type="entry name" value="CAP_ED"/>
    <property type="match status" value="1"/>
</dbReference>
<feature type="domain" description="PNPLA" evidence="7">
    <location>
        <begin position="365"/>
        <end position="529"/>
    </location>
</feature>
<sequence>MITQSVIPAFPEDLPDFWSVSSDSRGSKKRNGPSSSLSCQELRTLGLFSKLSAEGLLALSHSLKLVSYKAGQLICKQNEDGNSMFIVFHGRVKVTCDSDQGERVLRYLDRDEHFGEMSVLTGSRRTANVFAVTNTQLLQIESSDFNALCKNEPAFAALISETLAVRLACSAPGSATETTNRNIGILWGSDCAEQLSERLCDEMSAMGASVKVLRTARESSHSRSRCSTNTRAQSVFPSETELLHLGEQYDRVLLSTSYEDVERNLDTIMGCDRVLCFVESVNNSVSLQTIERLVATNPKLAPRIHCVRLIPEGVRFAEPVRPLIASMGRDFKVPLSGHWNPSGDSATRRGLRRIVRSLFDQNVGIALGGGGARGLAHLGVLRAFEEQDIGIDLVSGTSMGALVGLSYTAGWSPAEAEANFRDELTPSRFFRVLPRGKTWFMLLKFRLRRWESSLRKFFEHATFDQLQIPLCTVSADLLRGGQIIRESGDSVAAILESINLPYISKPILRDGCVLVDGGILNNVPINLLRPRGATTVIGVDVCSHLPRGFGRKSYKQDEDSVRQPSMLETALRLNEIRTYHVSRTDHRDADQMIWIDTSRFEFEDFSKAHQLAETGYQAACEVMPRIRQMIDERFARALKVG</sequence>
<feature type="domain" description="Cyclic nucleotide-binding" evidence="6">
    <location>
        <begin position="47"/>
        <end position="148"/>
    </location>
</feature>
<dbReference type="InterPro" id="IPR050301">
    <property type="entry name" value="NTE"/>
</dbReference>
<gene>
    <name evidence="8" type="ORF">NB063_13150</name>
</gene>
<dbReference type="Gene3D" id="2.60.120.10">
    <property type="entry name" value="Jelly Rolls"/>
    <property type="match status" value="1"/>
</dbReference>
<dbReference type="InterPro" id="IPR016035">
    <property type="entry name" value="Acyl_Trfase/lysoPLipase"/>
</dbReference>
<protein>
    <submittedName>
        <fullName evidence="8">Patatin-like phospholipase domain-containing protein</fullName>
    </submittedName>
</protein>
<keyword evidence="3 5" id="KW-0442">Lipid degradation</keyword>
<feature type="active site" description="Proton acceptor" evidence="5">
    <location>
        <position position="516"/>
    </location>
</feature>
<dbReference type="PROSITE" id="PS51635">
    <property type="entry name" value="PNPLA"/>
    <property type="match status" value="1"/>
</dbReference>
<proteinExistence type="inferred from homology"/>
<dbReference type="SMART" id="SM00100">
    <property type="entry name" value="cNMP"/>
    <property type="match status" value="1"/>
</dbReference>
<comment type="caution">
    <text evidence="8">The sequence shown here is derived from an EMBL/GenBank/DDBJ whole genome shotgun (WGS) entry which is preliminary data.</text>
</comment>
<dbReference type="SUPFAM" id="SSF51206">
    <property type="entry name" value="cAMP-binding domain-like"/>
    <property type="match status" value="1"/>
</dbReference>
<dbReference type="PROSITE" id="PS00889">
    <property type="entry name" value="CNMP_BINDING_2"/>
    <property type="match status" value="1"/>
</dbReference>
<dbReference type="InterPro" id="IPR000595">
    <property type="entry name" value="cNMP-bd_dom"/>
</dbReference>
<dbReference type="InterPro" id="IPR014710">
    <property type="entry name" value="RmlC-like_jellyroll"/>
</dbReference>
<keyword evidence="9" id="KW-1185">Reference proteome</keyword>
<dbReference type="PANTHER" id="PTHR14226:SF29">
    <property type="entry name" value="NEUROPATHY TARGET ESTERASE SWS"/>
    <property type="match status" value="1"/>
</dbReference>
<evidence type="ECO:0000256" key="4">
    <source>
        <dbReference type="ARBA" id="ARBA00023098"/>
    </source>
</evidence>
<dbReference type="SUPFAM" id="SSF52151">
    <property type="entry name" value="FabD/lysophospholipase-like"/>
    <property type="match status" value="1"/>
</dbReference>
<dbReference type="PANTHER" id="PTHR14226">
    <property type="entry name" value="NEUROPATHY TARGET ESTERASE/SWISS CHEESE D.MELANOGASTER"/>
    <property type="match status" value="1"/>
</dbReference>
<evidence type="ECO:0000313" key="9">
    <source>
        <dbReference type="Proteomes" id="UP001202961"/>
    </source>
</evidence>
<keyword evidence="2 5" id="KW-0378">Hydrolase</keyword>
<evidence type="ECO:0000259" key="6">
    <source>
        <dbReference type="PROSITE" id="PS50042"/>
    </source>
</evidence>
<dbReference type="InterPro" id="IPR002641">
    <property type="entry name" value="PNPLA_dom"/>
</dbReference>
<comment type="similarity">
    <text evidence="1">Belongs to the NTE family.</text>
</comment>
<evidence type="ECO:0000313" key="8">
    <source>
        <dbReference type="EMBL" id="MCM2371552.1"/>
    </source>
</evidence>
<feature type="short sequence motif" description="GXGXXG" evidence="5">
    <location>
        <begin position="369"/>
        <end position="374"/>
    </location>
</feature>
<dbReference type="InterPro" id="IPR018490">
    <property type="entry name" value="cNMP-bd_dom_sf"/>
</dbReference>
<organism evidence="8 9">
    <name type="scientific">Aporhodopirellula aestuarii</name>
    <dbReference type="NCBI Taxonomy" id="2950107"/>
    <lineage>
        <taxon>Bacteria</taxon>
        <taxon>Pseudomonadati</taxon>
        <taxon>Planctomycetota</taxon>
        <taxon>Planctomycetia</taxon>
        <taxon>Pirellulales</taxon>
        <taxon>Pirellulaceae</taxon>
        <taxon>Aporhodopirellula</taxon>
    </lineage>
</organism>
<feature type="short sequence motif" description="GXSXG" evidence="5">
    <location>
        <begin position="396"/>
        <end position="400"/>
    </location>
</feature>
<dbReference type="EMBL" id="JAMQBK010000032">
    <property type="protein sequence ID" value="MCM2371552.1"/>
    <property type="molecule type" value="Genomic_DNA"/>
</dbReference>
<dbReference type="Pfam" id="PF00027">
    <property type="entry name" value="cNMP_binding"/>
    <property type="match status" value="1"/>
</dbReference>
<reference evidence="8 9" key="1">
    <citation type="journal article" date="2022" name="Syst. Appl. Microbiol.">
        <title>Rhodopirellula aestuarii sp. nov., a novel member of the genus Rhodopirellula isolated from brackish sediments collected in the Tagus River estuary, Portugal.</title>
        <authorList>
            <person name="Vitorino I.R."/>
            <person name="Klimek D."/>
            <person name="Calusinska M."/>
            <person name="Lobo-da-Cunha A."/>
            <person name="Vasconcelos V."/>
            <person name="Lage O.M."/>
        </authorList>
    </citation>
    <scope>NUCLEOTIDE SEQUENCE [LARGE SCALE GENOMIC DNA]</scope>
    <source>
        <strain evidence="8 9">ICT_H3.1</strain>
    </source>
</reference>